<comment type="similarity">
    <text evidence="2 12">Belongs to the ELO family.</text>
</comment>
<dbReference type="EC" id="2.3.1.-" evidence="12"/>
<dbReference type="InterPro" id="IPR030457">
    <property type="entry name" value="ELO_CS"/>
</dbReference>
<keyword evidence="8 12" id="KW-0443">Lipid metabolism</keyword>
<sequence>MAPPALSLSLFHPLFTNATLDLLGLHPDEFHFEKVPLSTRPAMAKWFLIYLVTVLSGQFFMKKFVKNPVNLKPIFFMHNAFLSAISLALLVLFLEILVPVIYNHGLLWAICDQAAYSPRIEMLYYINYLIKYYEFTDTMFLVLKKKKLEFLHVYHHSMTMALCFFELEGRTSVSWVPVTLNLFVHVIMYYYYARTAVSSKPVWWKKHLTTLQIVQFVIDLFAIYLATYIYLSSDPYAGILPNFNLGKCSGRPMAAGIGCFILSSYLLLFVQFFIKTYQHSKGKKAAAAKAKAAAKNAALDMHDAIGEDKLAESIRREPPVIRRRTTRKD</sequence>
<feature type="transmembrane region" description="Helical" evidence="12">
    <location>
        <begin position="253"/>
        <end position="274"/>
    </location>
</feature>
<organism evidence="14 15">
    <name type="scientific">Geranomyces variabilis</name>
    <dbReference type="NCBI Taxonomy" id="109894"/>
    <lineage>
        <taxon>Eukaryota</taxon>
        <taxon>Fungi</taxon>
        <taxon>Fungi incertae sedis</taxon>
        <taxon>Chytridiomycota</taxon>
        <taxon>Chytridiomycota incertae sedis</taxon>
        <taxon>Chytridiomycetes</taxon>
        <taxon>Spizellomycetales</taxon>
        <taxon>Powellomycetaceae</taxon>
        <taxon>Geranomyces</taxon>
    </lineage>
</organism>
<evidence type="ECO:0000256" key="10">
    <source>
        <dbReference type="ARBA" id="ARBA00023160"/>
    </source>
</evidence>
<evidence type="ECO:0000256" key="9">
    <source>
        <dbReference type="ARBA" id="ARBA00023136"/>
    </source>
</evidence>
<comment type="catalytic activity">
    <reaction evidence="12">
        <text>an acyl-CoA + malonyl-CoA + H(+) = a 3-oxoacyl-CoA + CO2 + CoA</text>
        <dbReference type="Rhea" id="RHEA:50252"/>
        <dbReference type="ChEBI" id="CHEBI:15378"/>
        <dbReference type="ChEBI" id="CHEBI:16526"/>
        <dbReference type="ChEBI" id="CHEBI:57287"/>
        <dbReference type="ChEBI" id="CHEBI:57384"/>
        <dbReference type="ChEBI" id="CHEBI:58342"/>
        <dbReference type="ChEBI" id="CHEBI:90726"/>
    </reaction>
    <physiologicalReaction direction="left-to-right" evidence="12">
        <dbReference type="Rhea" id="RHEA:50253"/>
    </physiologicalReaction>
</comment>
<dbReference type="GO" id="GO:0030148">
    <property type="term" value="P:sphingolipid biosynthetic process"/>
    <property type="evidence" value="ECO:0007669"/>
    <property type="project" value="TreeGrafter"/>
</dbReference>
<dbReference type="GO" id="GO:0034625">
    <property type="term" value="P:fatty acid elongation, monounsaturated fatty acid"/>
    <property type="evidence" value="ECO:0007669"/>
    <property type="project" value="TreeGrafter"/>
</dbReference>
<dbReference type="GO" id="GO:0009922">
    <property type="term" value="F:fatty acid elongase activity"/>
    <property type="evidence" value="ECO:0007669"/>
    <property type="project" value="UniProtKB-EC"/>
</dbReference>
<keyword evidence="10 12" id="KW-0275">Fatty acid biosynthesis</keyword>
<keyword evidence="7 12" id="KW-1133">Transmembrane helix</keyword>
<name>A0AAD5TEJ4_9FUNG</name>
<evidence type="ECO:0000256" key="4">
    <source>
        <dbReference type="ARBA" id="ARBA00022679"/>
    </source>
</evidence>
<evidence type="ECO:0000256" key="7">
    <source>
        <dbReference type="ARBA" id="ARBA00022989"/>
    </source>
</evidence>
<gene>
    <name evidence="14" type="ORF">HDU87_000512</name>
</gene>
<evidence type="ECO:0000256" key="13">
    <source>
        <dbReference type="SAM" id="MobiDB-lite"/>
    </source>
</evidence>
<keyword evidence="9 12" id="KW-0472">Membrane</keyword>
<keyword evidence="5 12" id="KW-0812">Transmembrane</keyword>
<evidence type="ECO:0000256" key="2">
    <source>
        <dbReference type="ARBA" id="ARBA00007263"/>
    </source>
</evidence>
<evidence type="ECO:0000313" key="14">
    <source>
        <dbReference type="EMBL" id="KAJ3169990.1"/>
    </source>
</evidence>
<comment type="subcellular location">
    <subcellularLocation>
        <location evidence="1">Membrane</location>
        <topology evidence="1">Multi-pass membrane protein</topology>
    </subcellularLocation>
</comment>
<feature type="transmembrane region" description="Helical" evidence="12">
    <location>
        <begin position="213"/>
        <end position="233"/>
    </location>
</feature>
<accession>A0AAD5TEJ4</accession>
<evidence type="ECO:0000256" key="3">
    <source>
        <dbReference type="ARBA" id="ARBA00022516"/>
    </source>
</evidence>
<evidence type="ECO:0000256" key="1">
    <source>
        <dbReference type="ARBA" id="ARBA00004141"/>
    </source>
</evidence>
<dbReference type="PANTHER" id="PTHR11157:SF134">
    <property type="entry name" value="ELONGATION OF FATTY ACIDS PROTEIN 1-RELATED"/>
    <property type="match status" value="1"/>
</dbReference>
<evidence type="ECO:0000256" key="6">
    <source>
        <dbReference type="ARBA" id="ARBA00022832"/>
    </source>
</evidence>
<evidence type="ECO:0000256" key="11">
    <source>
        <dbReference type="ARBA" id="ARBA00047375"/>
    </source>
</evidence>
<protein>
    <recommendedName>
        <fullName evidence="12">Elongation of fatty acids protein</fullName>
        <ecNumber evidence="12">2.3.1.-</ecNumber>
    </recommendedName>
</protein>
<comment type="caution">
    <text evidence="14">The sequence shown here is derived from an EMBL/GenBank/DDBJ whole genome shotgun (WGS) entry which is preliminary data.</text>
</comment>
<dbReference type="EMBL" id="JADGJQ010000102">
    <property type="protein sequence ID" value="KAJ3169990.1"/>
    <property type="molecule type" value="Genomic_DNA"/>
</dbReference>
<dbReference type="GO" id="GO:0005789">
    <property type="term" value="C:endoplasmic reticulum membrane"/>
    <property type="evidence" value="ECO:0007669"/>
    <property type="project" value="TreeGrafter"/>
</dbReference>
<proteinExistence type="inferred from homology"/>
<evidence type="ECO:0000256" key="8">
    <source>
        <dbReference type="ARBA" id="ARBA00023098"/>
    </source>
</evidence>
<evidence type="ECO:0000256" key="5">
    <source>
        <dbReference type="ARBA" id="ARBA00022692"/>
    </source>
</evidence>
<evidence type="ECO:0000313" key="15">
    <source>
        <dbReference type="Proteomes" id="UP001212152"/>
    </source>
</evidence>
<keyword evidence="3 12" id="KW-0444">Lipid biosynthesis</keyword>
<dbReference type="Pfam" id="PF01151">
    <property type="entry name" value="ELO"/>
    <property type="match status" value="1"/>
</dbReference>
<evidence type="ECO:0000256" key="12">
    <source>
        <dbReference type="RuleBase" id="RU361115"/>
    </source>
</evidence>
<dbReference type="Proteomes" id="UP001212152">
    <property type="component" value="Unassembled WGS sequence"/>
</dbReference>
<dbReference type="GO" id="GO:0034626">
    <property type="term" value="P:fatty acid elongation, polyunsaturated fatty acid"/>
    <property type="evidence" value="ECO:0007669"/>
    <property type="project" value="TreeGrafter"/>
</dbReference>
<dbReference type="AlphaFoldDB" id="A0AAD5TEJ4"/>
<dbReference type="GO" id="GO:0019367">
    <property type="term" value="P:fatty acid elongation, saturated fatty acid"/>
    <property type="evidence" value="ECO:0007669"/>
    <property type="project" value="TreeGrafter"/>
</dbReference>
<comment type="catalytic activity">
    <reaction evidence="11">
        <text>a very-long-chain acyl-CoA + malonyl-CoA + H(+) = a very-long-chain 3-oxoacyl-CoA + CO2 + CoA</text>
        <dbReference type="Rhea" id="RHEA:32727"/>
        <dbReference type="ChEBI" id="CHEBI:15378"/>
        <dbReference type="ChEBI" id="CHEBI:16526"/>
        <dbReference type="ChEBI" id="CHEBI:57287"/>
        <dbReference type="ChEBI" id="CHEBI:57384"/>
        <dbReference type="ChEBI" id="CHEBI:90725"/>
        <dbReference type="ChEBI" id="CHEBI:90736"/>
        <dbReference type="EC" id="2.3.1.199"/>
    </reaction>
</comment>
<keyword evidence="6 12" id="KW-0276">Fatty acid metabolism</keyword>
<keyword evidence="15" id="KW-1185">Reference proteome</keyword>
<feature type="transmembrane region" description="Helical" evidence="12">
    <location>
        <begin position="173"/>
        <end position="192"/>
    </location>
</feature>
<feature type="transmembrane region" description="Helical" evidence="12">
    <location>
        <begin position="81"/>
        <end position="102"/>
    </location>
</feature>
<feature type="region of interest" description="Disordered" evidence="13">
    <location>
        <begin position="310"/>
        <end position="329"/>
    </location>
</feature>
<dbReference type="GO" id="GO:0042761">
    <property type="term" value="P:very long-chain fatty acid biosynthetic process"/>
    <property type="evidence" value="ECO:0007669"/>
    <property type="project" value="TreeGrafter"/>
</dbReference>
<feature type="compositionally biased region" description="Basic and acidic residues" evidence="13">
    <location>
        <begin position="310"/>
        <end position="320"/>
    </location>
</feature>
<keyword evidence="4 12" id="KW-0808">Transferase</keyword>
<dbReference type="PROSITE" id="PS01188">
    <property type="entry name" value="ELO"/>
    <property type="match status" value="1"/>
</dbReference>
<reference evidence="14" key="1">
    <citation type="submission" date="2020-05" db="EMBL/GenBank/DDBJ databases">
        <title>Phylogenomic resolution of chytrid fungi.</title>
        <authorList>
            <person name="Stajich J.E."/>
            <person name="Amses K."/>
            <person name="Simmons R."/>
            <person name="Seto K."/>
            <person name="Myers J."/>
            <person name="Bonds A."/>
            <person name="Quandt C.A."/>
            <person name="Barry K."/>
            <person name="Liu P."/>
            <person name="Grigoriev I."/>
            <person name="Longcore J.E."/>
            <person name="James T.Y."/>
        </authorList>
    </citation>
    <scope>NUCLEOTIDE SEQUENCE</scope>
    <source>
        <strain evidence="14">JEL0379</strain>
    </source>
</reference>
<feature type="transmembrane region" description="Helical" evidence="12">
    <location>
        <begin position="44"/>
        <end position="61"/>
    </location>
</feature>
<dbReference type="InterPro" id="IPR002076">
    <property type="entry name" value="ELO_fam"/>
</dbReference>
<dbReference type="PANTHER" id="PTHR11157">
    <property type="entry name" value="FATTY ACID ACYL TRANSFERASE-RELATED"/>
    <property type="match status" value="1"/>
</dbReference>